<dbReference type="RefSeq" id="WP_252623305.1">
    <property type="nucleotide sequence ID" value="NZ_CP099490.1"/>
</dbReference>
<evidence type="ECO:0000313" key="2">
    <source>
        <dbReference type="EMBL" id="USQ77762.1"/>
    </source>
</evidence>
<gene>
    <name evidence="2" type="ORF">NF557_07665</name>
</gene>
<name>A0ABY4YMD2_9MICO</name>
<organism evidence="2 3">
    <name type="scientific">Ornithinimicrobium cryptoxanthini</name>
    <dbReference type="NCBI Taxonomy" id="2934161"/>
    <lineage>
        <taxon>Bacteria</taxon>
        <taxon>Bacillati</taxon>
        <taxon>Actinomycetota</taxon>
        <taxon>Actinomycetes</taxon>
        <taxon>Micrococcales</taxon>
        <taxon>Ornithinimicrobiaceae</taxon>
        <taxon>Ornithinimicrobium</taxon>
    </lineage>
</organism>
<evidence type="ECO:0008006" key="4">
    <source>
        <dbReference type="Google" id="ProtNLM"/>
    </source>
</evidence>
<dbReference type="EMBL" id="CP099490">
    <property type="protein sequence ID" value="USQ77762.1"/>
    <property type="molecule type" value="Genomic_DNA"/>
</dbReference>
<evidence type="ECO:0000313" key="3">
    <source>
        <dbReference type="Proteomes" id="UP001056535"/>
    </source>
</evidence>
<dbReference type="Proteomes" id="UP001056535">
    <property type="component" value="Chromosome"/>
</dbReference>
<feature type="signal peptide" evidence="1">
    <location>
        <begin position="1"/>
        <end position="20"/>
    </location>
</feature>
<protein>
    <recommendedName>
        <fullName evidence="4">Lipoprotein</fullName>
    </recommendedName>
</protein>
<keyword evidence="1" id="KW-0732">Signal</keyword>
<evidence type="ECO:0000256" key="1">
    <source>
        <dbReference type="SAM" id="SignalP"/>
    </source>
</evidence>
<reference evidence="2" key="1">
    <citation type="submission" date="2022-06" db="EMBL/GenBank/DDBJ databases">
        <title>Ornithinimicrobium JY.X270.</title>
        <authorList>
            <person name="Huang Y."/>
        </authorList>
    </citation>
    <scope>NUCLEOTIDE SEQUENCE</scope>
    <source>
        <strain evidence="2">JY.X270</strain>
    </source>
</reference>
<dbReference type="PROSITE" id="PS51257">
    <property type="entry name" value="PROKAR_LIPOPROTEIN"/>
    <property type="match status" value="1"/>
</dbReference>
<accession>A0ABY4YMD2</accession>
<proteinExistence type="predicted"/>
<feature type="chain" id="PRO_5046682546" description="Lipoprotein" evidence="1">
    <location>
        <begin position="21"/>
        <end position="148"/>
    </location>
</feature>
<sequence length="148" mass="15625">MRIWAVGVVLLAGLAACQPAADPQVVGRAGVSVGADGVPVAHFVTCGESFVAEIEVRLRDGVPEDEIAPLVGSAVPADSFERGQVVLGADVVPKWDPDLRYWVEAEHADGDEVIEPAVFQRAHLDHLADGQVIAGDGETVRLELLHTC</sequence>
<keyword evidence="3" id="KW-1185">Reference proteome</keyword>